<keyword evidence="1 2" id="KW-0238">DNA-binding</keyword>
<dbReference type="InterPro" id="IPR050109">
    <property type="entry name" value="HTH-type_TetR-like_transc_reg"/>
</dbReference>
<dbReference type="PROSITE" id="PS50977">
    <property type="entry name" value="HTH_TETR_2"/>
    <property type="match status" value="1"/>
</dbReference>
<keyword evidence="5" id="KW-1185">Reference proteome</keyword>
<gene>
    <name evidence="4" type="ORF">ACFFK0_19695</name>
</gene>
<reference evidence="4 5" key="1">
    <citation type="submission" date="2024-09" db="EMBL/GenBank/DDBJ databases">
        <authorList>
            <person name="Sun Q."/>
            <person name="Mori K."/>
        </authorList>
    </citation>
    <scope>NUCLEOTIDE SEQUENCE [LARGE SCALE GENOMIC DNA]</scope>
    <source>
        <strain evidence="4 5">CCM 7759</strain>
    </source>
</reference>
<evidence type="ECO:0000256" key="1">
    <source>
        <dbReference type="ARBA" id="ARBA00023125"/>
    </source>
</evidence>
<dbReference type="PANTHER" id="PTHR30328">
    <property type="entry name" value="TRANSCRIPTIONAL REPRESSOR"/>
    <property type="match status" value="1"/>
</dbReference>
<proteinExistence type="predicted"/>
<dbReference type="PANTHER" id="PTHR30328:SF54">
    <property type="entry name" value="HTH-TYPE TRANSCRIPTIONAL REPRESSOR SCO4008"/>
    <property type="match status" value="1"/>
</dbReference>
<dbReference type="Proteomes" id="UP001589776">
    <property type="component" value="Unassembled WGS sequence"/>
</dbReference>
<dbReference type="Pfam" id="PF00440">
    <property type="entry name" value="TetR_N"/>
    <property type="match status" value="1"/>
</dbReference>
<evidence type="ECO:0000313" key="4">
    <source>
        <dbReference type="EMBL" id="MFC0214632.1"/>
    </source>
</evidence>
<feature type="DNA-binding region" description="H-T-H motif" evidence="2">
    <location>
        <begin position="25"/>
        <end position="44"/>
    </location>
</feature>
<dbReference type="EMBL" id="JBHLWN010000076">
    <property type="protein sequence ID" value="MFC0214632.1"/>
    <property type="molecule type" value="Genomic_DNA"/>
</dbReference>
<evidence type="ECO:0000259" key="3">
    <source>
        <dbReference type="PROSITE" id="PS50977"/>
    </source>
</evidence>
<dbReference type="InterPro" id="IPR041474">
    <property type="entry name" value="NicS_C"/>
</dbReference>
<dbReference type="InterPro" id="IPR036271">
    <property type="entry name" value="Tet_transcr_reg_TetR-rel_C_sf"/>
</dbReference>
<dbReference type="SUPFAM" id="SSF48498">
    <property type="entry name" value="Tetracyclin repressor-like, C-terminal domain"/>
    <property type="match status" value="1"/>
</dbReference>
<name>A0ABV6DPV2_9BACL</name>
<comment type="caution">
    <text evidence="4">The sequence shown here is derived from an EMBL/GenBank/DDBJ whole genome shotgun (WGS) entry which is preliminary data.</text>
</comment>
<dbReference type="Pfam" id="PF17938">
    <property type="entry name" value="TetR_C_29"/>
    <property type="match status" value="1"/>
</dbReference>
<dbReference type="RefSeq" id="WP_377472027.1">
    <property type="nucleotide sequence ID" value="NZ_JBHLWN010000076.1"/>
</dbReference>
<dbReference type="SUPFAM" id="SSF46689">
    <property type="entry name" value="Homeodomain-like"/>
    <property type="match status" value="1"/>
</dbReference>
<protein>
    <submittedName>
        <fullName evidence="4">TetR/AcrR family transcriptional regulator</fullName>
    </submittedName>
</protein>
<dbReference type="Gene3D" id="1.10.357.10">
    <property type="entry name" value="Tetracycline Repressor, domain 2"/>
    <property type="match status" value="1"/>
</dbReference>
<dbReference type="InterPro" id="IPR009057">
    <property type="entry name" value="Homeodomain-like_sf"/>
</dbReference>
<sequence>MSQGKEKILQTALQEFAEKGYDGARIDHISKIAGVNKALIYYHFKSKEELFTAVINDLFEQAASVSIEPTGASVRENLAQVVEHFIDFLHRNPYFVRIMDQSVAQDRDIFQQLHHQNIFFETVMGMYLLGVQTGECRKVDHPEDFVVSLLGAVYFYFSHHKAVRKFYGNISEEEIISIRKKTMRDMISRLIFYDPKESSINEFGHFVP</sequence>
<evidence type="ECO:0000313" key="5">
    <source>
        <dbReference type="Proteomes" id="UP001589776"/>
    </source>
</evidence>
<feature type="domain" description="HTH tetR-type" evidence="3">
    <location>
        <begin position="2"/>
        <end position="62"/>
    </location>
</feature>
<evidence type="ECO:0000256" key="2">
    <source>
        <dbReference type="PROSITE-ProRule" id="PRU00335"/>
    </source>
</evidence>
<accession>A0ABV6DPV2</accession>
<dbReference type="PRINTS" id="PR00455">
    <property type="entry name" value="HTHTETR"/>
</dbReference>
<dbReference type="InterPro" id="IPR001647">
    <property type="entry name" value="HTH_TetR"/>
</dbReference>
<organism evidence="4 5">
    <name type="scientific">Paenibacillus chartarius</name>
    <dbReference type="NCBI Taxonomy" id="747481"/>
    <lineage>
        <taxon>Bacteria</taxon>
        <taxon>Bacillati</taxon>
        <taxon>Bacillota</taxon>
        <taxon>Bacilli</taxon>
        <taxon>Bacillales</taxon>
        <taxon>Paenibacillaceae</taxon>
        <taxon>Paenibacillus</taxon>
    </lineage>
</organism>